<feature type="transmembrane region" description="Helical" evidence="1">
    <location>
        <begin position="348"/>
        <end position="371"/>
    </location>
</feature>
<accession>A0A7Y5AQ38</accession>
<reference evidence="2 3" key="1">
    <citation type="submission" date="2020-06" db="EMBL/GenBank/DDBJ databases">
        <title>Rheinheimera sp. nov., a marine bacterium isolated from coastal.</title>
        <authorList>
            <person name="Yu Q."/>
            <person name="Qi Y."/>
            <person name="Pu J."/>
        </authorList>
    </citation>
    <scope>NUCLEOTIDE SEQUENCE [LARGE SCALE GENOMIC DNA]</scope>
    <source>
        <strain evidence="2 3">YQF-2</strain>
    </source>
</reference>
<feature type="transmembrane region" description="Helical" evidence="1">
    <location>
        <begin position="228"/>
        <end position="247"/>
    </location>
</feature>
<organism evidence="2 3">
    <name type="scientific">Rheinheimera lutimaris</name>
    <dbReference type="NCBI Taxonomy" id="2740584"/>
    <lineage>
        <taxon>Bacteria</taxon>
        <taxon>Pseudomonadati</taxon>
        <taxon>Pseudomonadota</taxon>
        <taxon>Gammaproteobacteria</taxon>
        <taxon>Chromatiales</taxon>
        <taxon>Chromatiaceae</taxon>
        <taxon>Rheinheimera</taxon>
    </lineage>
</organism>
<feature type="transmembrane region" description="Helical" evidence="1">
    <location>
        <begin position="383"/>
        <end position="407"/>
    </location>
</feature>
<keyword evidence="1" id="KW-0472">Membrane</keyword>
<dbReference type="Proteomes" id="UP000523161">
    <property type="component" value="Unassembled WGS sequence"/>
</dbReference>
<feature type="transmembrane region" description="Helical" evidence="1">
    <location>
        <begin position="134"/>
        <end position="157"/>
    </location>
</feature>
<feature type="transmembrane region" description="Helical" evidence="1">
    <location>
        <begin position="74"/>
        <end position="91"/>
    </location>
</feature>
<feature type="transmembrane region" description="Helical" evidence="1">
    <location>
        <begin position="21"/>
        <end position="39"/>
    </location>
</feature>
<keyword evidence="1" id="KW-0812">Transmembrane</keyword>
<evidence type="ECO:0000256" key="1">
    <source>
        <dbReference type="SAM" id="Phobius"/>
    </source>
</evidence>
<proteinExistence type="predicted"/>
<feature type="transmembrane region" description="Helical" evidence="1">
    <location>
        <begin position="205"/>
        <end position="222"/>
    </location>
</feature>
<feature type="transmembrane region" description="Helical" evidence="1">
    <location>
        <begin position="254"/>
        <end position="276"/>
    </location>
</feature>
<dbReference type="GO" id="GO:0016874">
    <property type="term" value="F:ligase activity"/>
    <property type="evidence" value="ECO:0007669"/>
    <property type="project" value="UniProtKB-KW"/>
</dbReference>
<dbReference type="Pfam" id="PF13425">
    <property type="entry name" value="O-antigen_lig"/>
    <property type="match status" value="1"/>
</dbReference>
<evidence type="ECO:0000313" key="2">
    <source>
        <dbReference type="EMBL" id="NRQ42169.1"/>
    </source>
</evidence>
<feature type="transmembrane region" description="Helical" evidence="1">
    <location>
        <begin position="103"/>
        <end position="122"/>
    </location>
</feature>
<sequence>MPLSLLSPALRAAWLNSCDKLLCWLIPLFLAVDCLNGAVLQWHGTSYGLSVYYKLIVLLLMVLVLLLQQPKRLAALLLLLLLLLAGPAMHWPQMATHWMLADMQLAIKALSPLLALACLVSLQQRRPQLATQLLTQTLYISAAVLLLNALAGLAGFGFTAYQPLDGVAQSFLGIKGFFYSTNELSAVLLVISCGLLVLCWPHYKVAYVLVSSCALVLALLLLTKTGLFGVVMLVIFVPLLMQGAVFWQRQRRALAIATGLLLLLLMLLLLNGEYLLRLLGIYDKLSFVYQQRGLSGILLSSRDYYAGRIWQTAADNYSEWQRLAGVGQGGIALYLKKYFAELDWFDLLVFHGIAGLLTFLLVFAVFIRHSWQQRFSGAGRSLLLLNLLLLLVSSLAGHILTSGMLWLPWALCNALLLQSTAGKRSADERYS</sequence>
<comment type="caution">
    <text evidence="2">The sequence shown here is derived from an EMBL/GenBank/DDBJ whole genome shotgun (WGS) entry which is preliminary data.</text>
</comment>
<keyword evidence="2" id="KW-0436">Ligase</keyword>
<dbReference type="InterPro" id="IPR049504">
    <property type="entry name" value="O-antigen_lig"/>
</dbReference>
<keyword evidence="3" id="KW-1185">Reference proteome</keyword>
<name>A0A7Y5AQ38_9GAMM</name>
<evidence type="ECO:0000313" key="3">
    <source>
        <dbReference type="Proteomes" id="UP000523161"/>
    </source>
</evidence>
<keyword evidence="1" id="KW-1133">Transmembrane helix</keyword>
<gene>
    <name evidence="2" type="ORF">HRH59_06255</name>
</gene>
<feature type="transmembrane region" description="Helical" evidence="1">
    <location>
        <begin position="177"/>
        <end position="198"/>
    </location>
</feature>
<dbReference type="EMBL" id="JABSOD010000005">
    <property type="protein sequence ID" value="NRQ42169.1"/>
    <property type="molecule type" value="Genomic_DNA"/>
</dbReference>
<dbReference type="AlphaFoldDB" id="A0A7Y5AQ38"/>
<feature type="transmembrane region" description="Helical" evidence="1">
    <location>
        <begin position="51"/>
        <end position="67"/>
    </location>
</feature>
<dbReference type="RefSeq" id="WP_173500416.1">
    <property type="nucleotide sequence ID" value="NZ_JABSOD010000005.1"/>
</dbReference>
<protein>
    <submittedName>
        <fullName evidence="2">O-antigen ligase family protein</fullName>
    </submittedName>
</protein>